<gene>
    <name evidence="1" type="ORF">PAECIP111802_07358</name>
</gene>
<proteinExistence type="predicted"/>
<name>A0ABN7TX85_9BACL</name>
<evidence type="ECO:0000313" key="2">
    <source>
        <dbReference type="Proteomes" id="UP000730618"/>
    </source>
</evidence>
<sequence>MQCESRVSEASIGRLYWLGSYTIVPPTDAWTFEDLADLSTWTASPATY</sequence>
<organism evidence="1 2">
    <name type="scientific">Paenibacillus allorhizosphaerae</name>
    <dbReference type="NCBI Taxonomy" id="2849866"/>
    <lineage>
        <taxon>Bacteria</taxon>
        <taxon>Bacillati</taxon>
        <taxon>Bacillota</taxon>
        <taxon>Bacilli</taxon>
        <taxon>Bacillales</taxon>
        <taxon>Paenibacillaceae</taxon>
        <taxon>Paenibacillus</taxon>
    </lineage>
</organism>
<reference evidence="1 2" key="1">
    <citation type="submission" date="2021-06" db="EMBL/GenBank/DDBJ databases">
        <authorList>
            <person name="Criscuolo A."/>
        </authorList>
    </citation>
    <scope>NUCLEOTIDE SEQUENCE [LARGE SCALE GENOMIC DNA]</scope>
    <source>
        <strain evidence="2">CIP 111802</strain>
    </source>
</reference>
<keyword evidence="2" id="KW-1185">Reference proteome</keyword>
<dbReference type="EMBL" id="CAJVCE010000059">
    <property type="protein sequence ID" value="CAG7659087.1"/>
    <property type="molecule type" value="Genomic_DNA"/>
</dbReference>
<dbReference type="Proteomes" id="UP000730618">
    <property type="component" value="Unassembled WGS sequence"/>
</dbReference>
<protein>
    <submittedName>
        <fullName evidence="1">Uncharacterized protein</fullName>
    </submittedName>
</protein>
<accession>A0ABN7TX85</accession>
<comment type="caution">
    <text evidence="1">The sequence shown here is derived from an EMBL/GenBank/DDBJ whole genome shotgun (WGS) entry which is preliminary data.</text>
</comment>
<evidence type="ECO:0000313" key="1">
    <source>
        <dbReference type="EMBL" id="CAG7659087.1"/>
    </source>
</evidence>